<protein>
    <submittedName>
        <fullName evidence="1">Uncharacterized protein</fullName>
    </submittedName>
</protein>
<dbReference type="AlphaFoldDB" id="A0A7S1CKV5"/>
<accession>A0A7S1CKV5</accession>
<gene>
    <name evidence="1" type="ORF">BSP0115_LOCUS15304</name>
</gene>
<organism evidence="1">
    <name type="scientific">Bicosoecida sp. CB-2014</name>
    <dbReference type="NCBI Taxonomy" id="1486930"/>
    <lineage>
        <taxon>Eukaryota</taxon>
        <taxon>Sar</taxon>
        <taxon>Stramenopiles</taxon>
        <taxon>Bigyra</taxon>
        <taxon>Opalozoa</taxon>
        <taxon>Bicosoecida</taxon>
    </lineage>
</organism>
<proteinExistence type="predicted"/>
<name>A0A7S1CKV5_9STRA</name>
<evidence type="ECO:0000313" key="1">
    <source>
        <dbReference type="EMBL" id="CAD8922041.1"/>
    </source>
</evidence>
<sequence length="121" mass="12496">MFGGSAEPDTNGARRRAAESFKRLSAADRAAILAEADEEDRRLREHRGGVGGIRPRRDGLGADDGPITRAAEALGIDPCTLAQAIIGATIIGFMLYTLWQVTSASGAGAGDGYDVNAGAPP</sequence>
<dbReference type="EMBL" id="HBFS01022837">
    <property type="protein sequence ID" value="CAD8922041.1"/>
    <property type="molecule type" value="Transcribed_RNA"/>
</dbReference>
<reference evidence="1" key="1">
    <citation type="submission" date="2021-01" db="EMBL/GenBank/DDBJ databases">
        <authorList>
            <person name="Corre E."/>
            <person name="Pelletier E."/>
            <person name="Niang G."/>
            <person name="Scheremetjew M."/>
            <person name="Finn R."/>
            <person name="Kale V."/>
            <person name="Holt S."/>
            <person name="Cochrane G."/>
            <person name="Meng A."/>
            <person name="Brown T."/>
            <person name="Cohen L."/>
        </authorList>
    </citation>
    <scope>NUCLEOTIDE SEQUENCE</scope>
    <source>
        <strain evidence="1">Ms1</strain>
    </source>
</reference>